<gene>
    <name evidence="2" type="ORF">SacsacDRAFT_0011</name>
</gene>
<evidence type="ECO:0000313" key="3">
    <source>
        <dbReference type="Proteomes" id="UP000053380"/>
    </source>
</evidence>
<keyword evidence="3" id="KW-1185">Reference proteome</keyword>
<dbReference type="AlphaFoldDB" id="A0A011AM49"/>
<protein>
    <recommendedName>
        <fullName evidence="4">FeS cluster biogenesis domain-containing protein</fullName>
    </recommendedName>
</protein>
<dbReference type="InterPro" id="IPR008326">
    <property type="entry name" value="PdhI-like"/>
</dbReference>
<dbReference type="EMBL" id="JFBU01000001">
    <property type="protein sequence ID" value="EXG83046.1"/>
    <property type="molecule type" value="Genomic_DNA"/>
</dbReference>
<comment type="similarity">
    <text evidence="1">Belongs to the HesB/IscA family.</text>
</comment>
<reference evidence="2 3" key="1">
    <citation type="submission" date="2013-07" db="EMBL/GenBank/DDBJ databases">
        <authorList>
            <consortium name="DOE Joint Genome Institute"/>
            <person name="Anderson I."/>
            <person name="Huntemann M."/>
            <person name="Han J."/>
            <person name="Chen A."/>
            <person name="Kyrpides N."/>
            <person name="Mavromatis K."/>
            <person name="Markowitz V."/>
            <person name="Palaniappan K."/>
            <person name="Ivanova N."/>
            <person name="Schaumberg A."/>
            <person name="Pati A."/>
            <person name="Liolios K."/>
            <person name="Nordberg H.P."/>
            <person name="Cantor M.N."/>
            <person name="Hua S.X."/>
            <person name="Woyke T."/>
        </authorList>
    </citation>
    <scope>NUCLEOTIDE SEQUENCE [LARGE SCALE GENOMIC DNA]</scope>
    <source>
        <strain evidence="2 3">DSM 19268</strain>
    </source>
</reference>
<dbReference type="RefSeq" id="WP_037282166.1">
    <property type="nucleotide sequence ID" value="NZ_KK073875.1"/>
</dbReference>
<dbReference type="OrthoDB" id="1645729at2"/>
<proteinExistence type="inferred from homology"/>
<evidence type="ECO:0000313" key="2">
    <source>
        <dbReference type="EMBL" id="EXG83046.1"/>
    </source>
</evidence>
<evidence type="ECO:0000256" key="1">
    <source>
        <dbReference type="ARBA" id="ARBA00006718"/>
    </source>
</evidence>
<dbReference type="Proteomes" id="UP000053380">
    <property type="component" value="Unassembled WGS sequence"/>
</dbReference>
<organism evidence="2 3">
    <name type="scientific">Saccharibacillus sacchari DSM 19268</name>
    <dbReference type="NCBI Taxonomy" id="915437"/>
    <lineage>
        <taxon>Bacteria</taxon>
        <taxon>Bacillati</taxon>
        <taxon>Bacillota</taxon>
        <taxon>Bacilli</taxon>
        <taxon>Bacillales</taxon>
        <taxon>Paenibacillaceae</taxon>
        <taxon>Saccharibacillus</taxon>
    </lineage>
</organism>
<evidence type="ECO:0008006" key="4">
    <source>
        <dbReference type="Google" id="ProtNLM"/>
    </source>
</evidence>
<dbReference type="HOGENOM" id="CLU_163967_2_1_9"/>
<accession>A0A011AM49</accession>
<dbReference type="SUPFAM" id="SSF89360">
    <property type="entry name" value="HesB-like domain"/>
    <property type="match status" value="1"/>
</dbReference>
<sequence length="97" mass="11235">MSLNVTQQAADWYKKELGLQSGDYIRFYARYSNTSDIHPGFSLGIATEMPSSPGLTQSSEGITFYMEEKDLWYLDGYRLNVTYLPEHDDILYAYEQE</sequence>
<name>A0A011AM49_9BACL</name>
<dbReference type="InterPro" id="IPR035903">
    <property type="entry name" value="HesB-like_dom_sf"/>
</dbReference>
<comment type="caution">
    <text evidence="2">The sequence shown here is derived from an EMBL/GenBank/DDBJ whole genome shotgun (WGS) entry which is preliminary data.</text>
</comment>
<dbReference type="PIRSF" id="PIRSF034852">
    <property type="entry name" value="UCP034852"/>
    <property type="match status" value="1"/>
</dbReference>